<evidence type="ECO:0000313" key="4">
    <source>
        <dbReference type="Proteomes" id="UP000604737"/>
    </source>
</evidence>
<proteinExistence type="predicted"/>
<keyword evidence="2" id="KW-0732">Signal</keyword>
<protein>
    <recommendedName>
        <fullName evidence="5">Lipoprotein</fullName>
    </recommendedName>
</protein>
<gene>
    <name evidence="3" type="ORF">GCM10007350_20950</name>
</gene>
<feature type="signal peptide" evidence="2">
    <location>
        <begin position="1"/>
        <end position="20"/>
    </location>
</feature>
<dbReference type="RefSeq" id="WP_189460543.1">
    <property type="nucleotide sequence ID" value="NZ_BMYO01000005.1"/>
</dbReference>
<dbReference type="Proteomes" id="UP000604737">
    <property type="component" value="Unassembled WGS sequence"/>
</dbReference>
<comment type="caution">
    <text evidence="3">The sequence shown here is derived from an EMBL/GenBank/DDBJ whole genome shotgun (WGS) entry which is preliminary data.</text>
</comment>
<feature type="region of interest" description="Disordered" evidence="1">
    <location>
        <begin position="85"/>
        <end position="116"/>
    </location>
</feature>
<organism evidence="3 4">
    <name type="scientific">Jeongeupia chitinilytica</name>
    <dbReference type="NCBI Taxonomy" id="1041641"/>
    <lineage>
        <taxon>Bacteria</taxon>
        <taxon>Pseudomonadati</taxon>
        <taxon>Pseudomonadota</taxon>
        <taxon>Betaproteobacteria</taxon>
        <taxon>Neisseriales</taxon>
        <taxon>Chitinibacteraceae</taxon>
        <taxon>Jeongeupia</taxon>
    </lineage>
</organism>
<dbReference type="EMBL" id="BMYO01000005">
    <property type="protein sequence ID" value="GHD63501.1"/>
    <property type="molecule type" value="Genomic_DNA"/>
</dbReference>
<evidence type="ECO:0000313" key="3">
    <source>
        <dbReference type="EMBL" id="GHD63501.1"/>
    </source>
</evidence>
<feature type="compositionally biased region" description="Polar residues" evidence="1">
    <location>
        <begin position="91"/>
        <end position="102"/>
    </location>
</feature>
<name>A0ABQ3GZY9_9NEIS</name>
<evidence type="ECO:0000256" key="2">
    <source>
        <dbReference type="SAM" id="SignalP"/>
    </source>
</evidence>
<reference evidence="4" key="1">
    <citation type="journal article" date="2019" name="Int. J. Syst. Evol. Microbiol.">
        <title>The Global Catalogue of Microorganisms (GCM) 10K type strain sequencing project: providing services to taxonomists for standard genome sequencing and annotation.</title>
        <authorList>
            <consortium name="The Broad Institute Genomics Platform"/>
            <consortium name="The Broad Institute Genome Sequencing Center for Infectious Disease"/>
            <person name="Wu L."/>
            <person name="Ma J."/>
        </authorList>
    </citation>
    <scope>NUCLEOTIDE SEQUENCE [LARGE SCALE GENOMIC DNA]</scope>
    <source>
        <strain evidence="4">KCTC 23701</strain>
    </source>
</reference>
<feature type="chain" id="PRO_5045236853" description="Lipoprotein" evidence="2">
    <location>
        <begin position="21"/>
        <end position="116"/>
    </location>
</feature>
<sequence length="116" mass="12455">MPTSPRTALLFLLLTLPLSACDQVTGLLNKQQENGKAIGAACRHSGRALEDCYRRNPRVAKADIYSGWKEMNEYMLAKKMDIVPAPADSADQPSTEHASSVASAPHDGANASNTNN</sequence>
<keyword evidence="4" id="KW-1185">Reference proteome</keyword>
<evidence type="ECO:0008006" key="5">
    <source>
        <dbReference type="Google" id="ProtNLM"/>
    </source>
</evidence>
<accession>A0ABQ3GZY9</accession>
<evidence type="ECO:0000256" key="1">
    <source>
        <dbReference type="SAM" id="MobiDB-lite"/>
    </source>
</evidence>